<name>A0A1W9ZSX9_MYCAI</name>
<proteinExistence type="predicted"/>
<dbReference type="SUPFAM" id="SSF52540">
    <property type="entry name" value="P-loop containing nucleoside triphosphate hydrolases"/>
    <property type="match status" value="1"/>
</dbReference>
<dbReference type="InterPro" id="IPR027417">
    <property type="entry name" value="P-loop_NTPase"/>
</dbReference>
<dbReference type="Pfam" id="PF13175">
    <property type="entry name" value="AAA_15"/>
    <property type="match status" value="1"/>
</dbReference>
<keyword evidence="4" id="KW-1185">Reference proteome</keyword>
<keyword evidence="1" id="KW-0175">Coiled coil</keyword>
<gene>
    <name evidence="3" type="ORF">BST14_00020</name>
</gene>
<evidence type="ECO:0000259" key="2">
    <source>
        <dbReference type="Pfam" id="PF13175"/>
    </source>
</evidence>
<dbReference type="EMBL" id="MVHG01000001">
    <property type="protein sequence ID" value="ORA20897.1"/>
    <property type="molecule type" value="Genomic_DNA"/>
</dbReference>
<dbReference type="OrthoDB" id="3177877at2"/>
<dbReference type="AlphaFoldDB" id="A0A1W9ZSX9"/>
<organism evidence="3 4">
    <name type="scientific">Mycobacterium arosiense ATCC BAA-1401 = DSM 45069</name>
    <dbReference type="NCBI Taxonomy" id="1265311"/>
    <lineage>
        <taxon>Bacteria</taxon>
        <taxon>Bacillati</taxon>
        <taxon>Actinomycetota</taxon>
        <taxon>Actinomycetes</taxon>
        <taxon>Mycobacteriales</taxon>
        <taxon>Mycobacteriaceae</taxon>
        <taxon>Mycobacterium</taxon>
        <taxon>Mycobacterium avium complex (MAC)</taxon>
    </lineage>
</organism>
<evidence type="ECO:0000256" key="1">
    <source>
        <dbReference type="SAM" id="Coils"/>
    </source>
</evidence>
<evidence type="ECO:0000313" key="3">
    <source>
        <dbReference type="EMBL" id="ORA20897.1"/>
    </source>
</evidence>
<sequence length="873" mass="92822">MKLHRLTLTNYRGIPHREIEFPDHGVVVVCGANEIGKSSMIEALDLLLEARDRSTKKEVKQVKPTHSDVGSEVSAEISCGPYHFVYRKRFHKKCETELTVLRPCREQLTGDEAHERVRAMLAETVDSDLWHAQRVLQSASTAAVDLSGCDALSRALDVAAGDSGGLCGTEPLLIERIDAEYGRYFTPTGRPTGEWAAAIARLADAEAAVAECAAAVAEVDERVARHAVLTQQVADFSQRRIAVGPRVAAAQEAAEKVAALTAEQREAQLVADAAVATAAAADGAHTARRQLLAEIDTRAKAVAETQAQAEEAVAAQAAAHAEAEASDAALQQAADALAELHGRAESARCTVDRLAGREEADRLTARLAKIDAIERDRERIDAQLTTIAVTEAVLRRIEDAAAAVDRTGDQLALTSAAIEFTAAADIRLIVGGRQVSLQAGRSWSTTAAGPTEVEVPGVLTARVTPGATTLDVHAKHAAAQEELVAALAAGDVADLAAARSADQRRRELQGTRDQLVATLAGLCGDERIEELRSRLAQLHAQHPAEADAVPMDIGAARAELAVVVQAREAASSECEARRQAAAAAATRLAEVSTRATVLQNTLAAQRAELDAATGRLTAERVSAGDAELAASADTALRAAQAAQQRVTEVAEALAAAAPDAVAIELANATREADSLRERYEEVARALREITIELSVFGGEGRQGKLDAAETEREHAASEHTQVGARARAAQLLRSVMTRHRDTTRRRYVEPYRAELQRLGRPVFGPTFEVDIDSDLCIRSRTLDGITVPYESLSGGAKEQLGILARLAGAALVAKEDAVPVVVDDALGFTDPDRLTKMGELFDTVGIHGQVIVLTCSPHRYDGVRGAHRIDLSA</sequence>
<feature type="domain" description="Endonuclease GajA/Old nuclease/RecF-like AAA" evidence="2">
    <location>
        <begin position="1"/>
        <end position="60"/>
    </location>
</feature>
<dbReference type="PANTHER" id="PTHR41259">
    <property type="entry name" value="DOUBLE-STRAND BREAK REPAIR RAD50 ATPASE, PUTATIVE-RELATED"/>
    <property type="match status" value="1"/>
</dbReference>
<evidence type="ECO:0000313" key="4">
    <source>
        <dbReference type="Proteomes" id="UP000192707"/>
    </source>
</evidence>
<dbReference type="InterPro" id="IPR041685">
    <property type="entry name" value="AAA_GajA/Old/RecF-like"/>
</dbReference>
<comment type="caution">
    <text evidence="3">The sequence shown here is derived from an EMBL/GenBank/DDBJ whole genome shotgun (WGS) entry which is preliminary data.</text>
</comment>
<dbReference type="Gene3D" id="3.40.50.300">
    <property type="entry name" value="P-loop containing nucleotide triphosphate hydrolases"/>
    <property type="match status" value="2"/>
</dbReference>
<dbReference type="Proteomes" id="UP000192707">
    <property type="component" value="Unassembled WGS sequence"/>
</dbReference>
<reference evidence="3 4" key="1">
    <citation type="submission" date="2016-12" db="EMBL/GenBank/DDBJ databases">
        <title>The new phylogeny of genus Mycobacterium.</title>
        <authorList>
            <person name="Tortoli E."/>
            <person name="Trovato A."/>
            <person name="Cirillo D.M."/>
        </authorList>
    </citation>
    <scope>NUCLEOTIDE SEQUENCE [LARGE SCALE GENOMIC DNA]</scope>
    <source>
        <strain evidence="3 4">DSM 45069</strain>
    </source>
</reference>
<protein>
    <recommendedName>
        <fullName evidence="2">Endonuclease GajA/Old nuclease/RecF-like AAA domain-containing protein</fullName>
    </recommendedName>
</protein>
<dbReference type="RefSeq" id="WP_083062568.1">
    <property type="nucleotide sequence ID" value="NZ_MVHG01000001.1"/>
</dbReference>
<accession>A0A1W9ZSX9</accession>
<feature type="coiled-coil region" evidence="1">
    <location>
        <begin position="665"/>
        <end position="692"/>
    </location>
</feature>
<dbReference type="PANTHER" id="PTHR41259:SF1">
    <property type="entry name" value="DOUBLE-STRAND BREAK REPAIR RAD50 ATPASE, PUTATIVE-RELATED"/>
    <property type="match status" value="1"/>
</dbReference>